<dbReference type="InterPro" id="IPR022284">
    <property type="entry name" value="GPAT/DHAPAT"/>
</dbReference>
<dbReference type="InterPro" id="IPR045520">
    <property type="entry name" value="GPAT/DHAPAT_C"/>
</dbReference>
<proteinExistence type="inferred from homology"/>
<reference evidence="11 12" key="1">
    <citation type="submission" date="2015-07" db="EMBL/GenBank/DDBJ databases">
        <title>Genome analysis of myxobacterium Chondromyces crocatus Cm c5 reveals a high potential for natural compound synthesis and the genetic basis for the loss of fruiting body formation.</title>
        <authorList>
            <person name="Zaburannyi N."/>
            <person name="Bunk B."/>
            <person name="Maier J."/>
            <person name="Overmann J."/>
            <person name="Mueller R."/>
        </authorList>
    </citation>
    <scope>NUCLEOTIDE SEQUENCE [LARGE SCALE GENOMIC DNA]</scope>
    <source>
        <strain evidence="11 12">Cm c5</strain>
    </source>
</reference>
<keyword evidence="8 11" id="KW-0012">Acyltransferase</keyword>
<dbReference type="GO" id="GO:0016024">
    <property type="term" value="P:CDP-diacylglycerol biosynthetic process"/>
    <property type="evidence" value="ECO:0007669"/>
    <property type="project" value="UniProtKB-UniPathway"/>
</dbReference>
<evidence type="ECO:0000256" key="9">
    <source>
        <dbReference type="ARBA" id="ARBA00048427"/>
    </source>
</evidence>
<dbReference type="CDD" id="cd07993">
    <property type="entry name" value="LPLAT_DHAPAT-like"/>
    <property type="match status" value="1"/>
</dbReference>
<evidence type="ECO:0000259" key="10">
    <source>
        <dbReference type="SMART" id="SM00563"/>
    </source>
</evidence>
<keyword evidence="6 11" id="KW-0808">Transferase</keyword>
<dbReference type="InterPro" id="IPR002123">
    <property type="entry name" value="Plipid/glycerol_acylTrfase"/>
</dbReference>
<accession>A0A0K1E8V5</accession>
<evidence type="ECO:0000313" key="12">
    <source>
        <dbReference type="Proteomes" id="UP000067626"/>
    </source>
</evidence>
<organism evidence="11 12">
    <name type="scientific">Chondromyces crocatus</name>
    <dbReference type="NCBI Taxonomy" id="52"/>
    <lineage>
        <taxon>Bacteria</taxon>
        <taxon>Pseudomonadati</taxon>
        <taxon>Myxococcota</taxon>
        <taxon>Polyangia</taxon>
        <taxon>Polyangiales</taxon>
        <taxon>Polyangiaceae</taxon>
        <taxon>Chondromyces</taxon>
    </lineage>
</organism>
<comment type="pathway">
    <text evidence="2">Phospholipid metabolism; CDP-diacylglycerol biosynthesis; CDP-diacylglycerol from sn-glycerol 3-phosphate: step 1/3.</text>
</comment>
<comment type="similarity">
    <text evidence="3">Belongs to the GPAT/DAPAT family.</text>
</comment>
<name>A0A0K1E8V5_CHOCO</name>
<dbReference type="GO" id="GO:0012505">
    <property type="term" value="C:endomembrane system"/>
    <property type="evidence" value="ECO:0007669"/>
    <property type="project" value="UniProtKB-SubCell"/>
</dbReference>
<dbReference type="EMBL" id="CP012159">
    <property type="protein sequence ID" value="AKT37013.1"/>
    <property type="molecule type" value="Genomic_DNA"/>
</dbReference>
<dbReference type="PATRIC" id="fig|52.7.peg.1215"/>
<dbReference type="AlphaFoldDB" id="A0A0K1E8V5"/>
<evidence type="ECO:0000256" key="2">
    <source>
        <dbReference type="ARBA" id="ARBA00004765"/>
    </source>
</evidence>
<evidence type="ECO:0000256" key="6">
    <source>
        <dbReference type="ARBA" id="ARBA00022679"/>
    </source>
</evidence>
<evidence type="ECO:0000256" key="3">
    <source>
        <dbReference type="ARBA" id="ARBA00007937"/>
    </source>
</evidence>
<dbReference type="PIRSF" id="PIRSF000437">
    <property type="entry name" value="GPAT_DHAPAT"/>
    <property type="match status" value="1"/>
</dbReference>
<comment type="catalytic activity">
    <reaction evidence="9">
        <text>sn-glycerol 3-phosphate + an acyl-CoA = a 1-acyl-sn-glycero-3-phosphate + CoA</text>
        <dbReference type="Rhea" id="RHEA:15325"/>
        <dbReference type="ChEBI" id="CHEBI:57287"/>
        <dbReference type="ChEBI" id="CHEBI:57597"/>
        <dbReference type="ChEBI" id="CHEBI:57970"/>
        <dbReference type="ChEBI" id="CHEBI:58342"/>
        <dbReference type="EC" id="2.3.1.15"/>
    </reaction>
</comment>
<dbReference type="Proteomes" id="UP000067626">
    <property type="component" value="Chromosome"/>
</dbReference>
<dbReference type="RefSeq" id="WP_050429440.1">
    <property type="nucleotide sequence ID" value="NZ_CP012159.1"/>
</dbReference>
<comment type="subcellular location">
    <subcellularLocation>
        <location evidence="1">Endomembrane system</location>
        <topology evidence="1">Peripheral membrane protein</topology>
    </subcellularLocation>
</comment>
<gene>
    <name evidence="11" type="primary">plsB</name>
    <name evidence="11" type="ORF">CMC5_011390</name>
</gene>
<dbReference type="UniPathway" id="UPA00557">
    <property type="reaction ID" value="UER00612"/>
</dbReference>
<dbReference type="SMART" id="SM00563">
    <property type="entry name" value="PlsC"/>
    <property type="match status" value="1"/>
</dbReference>
<evidence type="ECO:0000256" key="7">
    <source>
        <dbReference type="ARBA" id="ARBA00023136"/>
    </source>
</evidence>
<evidence type="ECO:0000256" key="8">
    <source>
        <dbReference type="ARBA" id="ARBA00023315"/>
    </source>
</evidence>
<dbReference type="GO" id="GO:0004366">
    <property type="term" value="F:glycerol-3-phosphate O-acyltransferase activity"/>
    <property type="evidence" value="ECO:0007669"/>
    <property type="project" value="UniProtKB-EC"/>
</dbReference>
<evidence type="ECO:0000256" key="1">
    <source>
        <dbReference type="ARBA" id="ARBA00004184"/>
    </source>
</evidence>
<keyword evidence="12" id="KW-1185">Reference proteome</keyword>
<dbReference type="STRING" id="52.CMC5_011390"/>
<dbReference type="KEGG" id="ccro:CMC5_011390"/>
<dbReference type="Pfam" id="PF01553">
    <property type="entry name" value="Acyltransferase"/>
    <property type="match status" value="1"/>
</dbReference>
<dbReference type="Pfam" id="PF19277">
    <property type="entry name" value="GPAT_C"/>
    <property type="match status" value="1"/>
</dbReference>
<evidence type="ECO:0000313" key="11">
    <source>
        <dbReference type="EMBL" id="AKT37013.1"/>
    </source>
</evidence>
<dbReference type="EC" id="2.3.1.15" evidence="4"/>
<keyword evidence="7" id="KW-0472">Membrane</keyword>
<dbReference type="PANTHER" id="PTHR12563:SF17">
    <property type="entry name" value="DIHYDROXYACETONE PHOSPHATE ACYLTRANSFERASE"/>
    <property type="match status" value="1"/>
</dbReference>
<evidence type="ECO:0000256" key="5">
    <source>
        <dbReference type="ARBA" id="ARBA00013432"/>
    </source>
</evidence>
<dbReference type="PANTHER" id="PTHR12563">
    <property type="entry name" value="GLYCEROL-3-PHOSPHATE ACYLTRANSFERASE"/>
    <property type="match status" value="1"/>
</dbReference>
<dbReference type="OrthoDB" id="335193at2"/>
<dbReference type="SUPFAM" id="SSF69593">
    <property type="entry name" value="Glycerol-3-phosphate (1)-acyltransferase"/>
    <property type="match status" value="1"/>
</dbReference>
<protein>
    <recommendedName>
        <fullName evidence="5">Glycerol-3-phosphate acyltransferase</fullName>
        <ecNumber evidence="4">2.3.1.15</ecNumber>
    </recommendedName>
</protein>
<evidence type="ECO:0000256" key="4">
    <source>
        <dbReference type="ARBA" id="ARBA00013113"/>
    </source>
</evidence>
<sequence>MPLRPASLAVRAYDTVFRQIPVDDAWIEAIRALVARGPVVYVLRNVSLVDLLALHAFTRRFGLPSLGFANDLGAWVQAPGLSFRQPTPGERIRQALEAGHSAVLFLKRPPERLLPRPGSVQRGRSEGDAPLRALIALQREARAAGRALDIPLVPQTFLWTQRPGNLRISFTDTLFGPAEFPGELRAAAQVLLNYKHCVVRAGEPLFLGAFLAEQEEAARTAVATAEPQKPRDEDAAERELGEGGVDGVLARRLTYALLRRLERERRSMVGPAQKPADRVREEVLRSPKLQAVIRELAGAGEEGRVLLERKARRTLRSLQADPDPATLRALELLADTLASRVYTGIDVDKEGIERVREAAKKGSLVLLPSHKSHVDYLLMSWVLRKHALQLPVIAAGDNLAFFPLGPLFRRAGAFFIRRSFKGDRLYASVVDAYIRRLLRDGHAIEFFLEGGRSRTGKVLAPKLGLLNMVVEAGLGLENRTISFVPISIGYERMMEEGSFARELSGGVKQKESVGELLKIGGVLQEKYGRANMAFGQILSLDELREAVGLAPGEVASPAKRRALVTRLAHRVMSEINRATLVTPGSLVAMALLCHNRRGLPHAALLAQCARLTTLVQRLGARTTPSLTRPSGEMRELAIRDAVLLYVRGGLVRQHVPGDTLTGKARKRGRIYTGDDVIYTVPQESRILLDLSKNIIVHLLVDRALISVALRAGAVSESGEAWRPPSLSELEERVRWLSRLFKLEFMFRADAPFEQIFEETTRAMMVDGEIAIDADVVRFGVGHDGLDGRGWVGFYAAVLRNFLEGYRIAARATRVLVQESLPEKELVTRALQVGEQMFLGAEIERSEAVSRPVIENALAAFVEQGYLRRDDGKLTLSDAFRAEETVPVIEARIAGYLQRRSGDLGW</sequence>
<dbReference type="InterPro" id="IPR041728">
    <property type="entry name" value="GPAT/DHAPAT_LPLAT"/>
</dbReference>
<feature type="domain" description="Phospholipid/glycerol acyltransferase" evidence="10">
    <location>
        <begin position="364"/>
        <end position="491"/>
    </location>
</feature>